<keyword evidence="10 16" id="KW-0276">Fatty acid metabolism</keyword>
<comment type="subcellular location">
    <subcellularLocation>
        <location evidence="1 16">Cytoplasm</location>
    </subcellularLocation>
</comment>
<evidence type="ECO:0000256" key="15">
    <source>
        <dbReference type="ARBA" id="ARBA00049152"/>
    </source>
</evidence>
<dbReference type="eggNOG" id="COG0777">
    <property type="taxonomic scope" value="Bacteria"/>
</dbReference>
<feature type="domain" description="CoA carboxyltransferase C-terminal" evidence="19">
    <location>
        <begin position="300"/>
        <end position="549"/>
    </location>
</feature>
<comment type="similarity">
    <text evidence="4">In the N-terminal section; belongs to the AccD/PCCB family.</text>
</comment>
<evidence type="ECO:0000256" key="8">
    <source>
        <dbReference type="ARBA" id="ARBA00022679"/>
    </source>
</evidence>
<feature type="domain" description="CoA carboxyltransferase N-terminal" evidence="18">
    <location>
        <begin position="27"/>
        <end position="293"/>
    </location>
</feature>
<keyword evidence="12 16" id="KW-0443">Lipid metabolism</keyword>
<dbReference type="GO" id="GO:0008270">
    <property type="term" value="F:zinc ion binding"/>
    <property type="evidence" value="ECO:0007669"/>
    <property type="project" value="UniProtKB-UniRule"/>
</dbReference>
<dbReference type="NCBIfam" id="TIGR00515">
    <property type="entry name" value="accD"/>
    <property type="match status" value="1"/>
</dbReference>
<evidence type="ECO:0000256" key="7">
    <source>
        <dbReference type="ARBA" id="ARBA00022516"/>
    </source>
</evidence>
<evidence type="ECO:0000259" key="18">
    <source>
        <dbReference type="PROSITE" id="PS50980"/>
    </source>
</evidence>
<comment type="caution">
    <text evidence="20">The sequence shown here is derived from an EMBL/GenBank/DDBJ whole genome shotgun (WGS) entry which is preliminary data.</text>
</comment>
<keyword evidence="17" id="KW-0862">Zinc</keyword>
<evidence type="ECO:0000256" key="16">
    <source>
        <dbReference type="HAMAP-Rule" id="MF_00823"/>
    </source>
</evidence>
<dbReference type="InterPro" id="IPR001095">
    <property type="entry name" value="Acetyl_CoA_COase_a_su"/>
</dbReference>
<evidence type="ECO:0000256" key="11">
    <source>
        <dbReference type="ARBA" id="ARBA00022840"/>
    </source>
</evidence>
<reference evidence="21" key="1">
    <citation type="submission" date="2017-04" db="EMBL/GenBank/DDBJ databases">
        <title>Function of individual gut microbiota members based on whole genome sequencing of pure cultures obtained from chicken caecum.</title>
        <authorList>
            <person name="Medvecky M."/>
            <person name="Cejkova D."/>
            <person name="Polansky O."/>
            <person name="Karasova D."/>
            <person name="Kubasova T."/>
            <person name="Cizek A."/>
            <person name="Rychlik I."/>
        </authorList>
    </citation>
    <scope>NUCLEOTIDE SEQUENCE [LARGE SCALE GENOMIC DNA]</scope>
    <source>
        <strain evidence="21">An70</strain>
    </source>
</reference>
<comment type="subunit">
    <text evidence="5">Acetyl-CoA carboxylase is a heterotetramer composed of biotin carboxyl carrier protein (AccB), biotin carboxylase (AccC) and two subunits of ACCase subunit beta/alpha.</text>
</comment>
<feature type="binding site" evidence="17">
    <location>
        <position position="31"/>
    </location>
    <ligand>
        <name>Zn(2+)</name>
        <dbReference type="ChEBI" id="CHEBI:29105"/>
    </ligand>
</feature>
<keyword evidence="7 16" id="KW-0444">Lipid biosynthesis</keyword>
<dbReference type="STRING" id="1118060.GCA_000311845_01368"/>
<feature type="zinc finger region" description="C4-type" evidence="17">
    <location>
        <begin position="31"/>
        <end position="53"/>
    </location>
</feature>
<proteinExistence type="inferred from homology"/>
<protein>
    <recommendedName>
        <fullName evidence="16 17">Multifunctional fusion protein</fullName>
    </recommendedName>
    <domain>
        <recommendedName>
            <fullName evidence="16">Acetyl-coenzyme A carboxylase carboxyl transferase subunit alpha</fullName>
            <shortName evidence="16">ACCase subunit alpha</shortName>
            <shortName evidence="16">Acetyl-CoA carboxylase carboxyltransferase subunit alpha</shortName>
            <ecNumber evidence="16">2.1.3.15</ecNumber>
        </recommendedName>
    </domain>
    <domain>
        <recommendedName>
            <fullName evidence="17">Acetyl-coenzyme A carboxylase carboxyl transferase subunit beta</fullName>
            <shortName evidence="17">ACCase subunit beta</shortName>
            <shortName evidence="17">Acetyl-CoA carboxylase carboxyltransferase subunit beta</shortName>
        </recommendedName>
    </domain>
</protein>
<comment type="similarity">
    <text evidence="16">Belongs to the AccA family.</text>
</comment>
<dbReference type="eggNOG" id="COG0825">
    <property type="taxonomic scope" value="Bacteria"/>
</dbReference>
<dbReference type="AlphaFoldDB" id="A0A1Y3U4R4"/>
<evidence type="ECO:0000313" key="21">
    <source>
        <dbReference type="Proteomes" id="UP000196560"/>
    </source>
</evidence>
<sequence>MKTKQKGINKLEGPVTDVPIELPERRAYVKCPGCRRIIDLEQLEASHDVCPRCGHHMRLGARKRLEATVDAGSFEEWDAELEATDILAFPGYIEKLERAQRSTGDKDAVLCGRATIGGEPCAIFIMDGDFMMGSMGSVVGEKICRTFERAAELRLPVVGITVSGGARMQEGTTSLMQMAKVSGARARFAKTGLPYLVLLTDPTTGGVTASFAMEGDIILAEPGALIGFAGPRVVEQTTHKRLPAGFQRSEFLLEHGFLDLIVERENVPATLSELLALHAGRIPAADAPHVLPERHEPHTLLKKAGRKRRRSGNEAPSAYDIVQAARSVEHPTALELIELGFDGFIELHGDRYFSDDPAIVGGIAWVGDQVFTVIGTERGRSTKERVARNFGSAHPEGYRKAQRLMKEAERFGRPVLCLIDTAGAYCGIGAEERGQGEAIASNLVVMSELETPIVSIVVGEGGSGGALALAVADRVLMLDNAAYSVVSPEGCASILWKTTDRAADAAEALALTAPRLAELGIVDGTITSSGTHRELAERIIDRVTHELAELASLKPDALVEARQAKFRAM</sequence>
<evidence type="ECO:0000256" key="1">
    <source>
        <dbReference type="ARBA" id="ARBA00004496"/>
    </source>
</evidence>
<dbReference type="UniPathway" id="UPA00655">
    <property type="reaction ID" value="UER00711"/>
</dbReference>
<name>A0A1Y3U4R4_9ACTN</name>
<comment type="similarity">
    <text evidence="17">Belongs to the AccD/PCCB family.</text>
</comment>
<evidence type="ECO:0000256" key="13">
    <source>
        <dbReference type="ARBA" id="ARBA00023160"/>
    </source>
</evidence>
<dbReference type="EMBL" id="NFHO01000014">
    <property type="protein sequence ID" value="OUN41399.1"/>
    <property type="molecule type" value="Genomic_DNA"/>
</dbReference>
<dbReference type="GO" id="GO:0003989">
    <property type="term" value="F:acetyl-CoA carboxylase activity"/>
    <property type="evidence" value="ECO:0007669"/>
    <property type="project" value="InterPro"/>
</dbReference>
<comment type="cofactor">
    <cofactor evidence="17">
        <name>Zn(2+)</name>
        <dbReference type="ChEBI" id="CHEBI:29105"/>
    </cofactor>
    <text evidence="17">Binds 1 zinc ion per subunit.</text>
</comment>
<dbReference type="GO" id="GO:0005524">
    <property type="term" value="F:ATP binding"/>
    <property type="evidence" value="ECO:0007669"/>
    <property type="project" value="UniProtKB-KW"/>
</dbReference>
<evidence type="ECO:0000256" key="9">
    <source>
        <dbReference type="ARBA" id="ARBA00022741"/>
    </source>
</evidence>
<comment type="pathway">
    <text evidence="2 16">Lipid metabolism; malonyl-CoA biosynthesis; malonyl-CoA from acetyl-CoA: step 1/1.</text>
</comment>
<evidence type="ECO:0000256" key="10">
    <source>
        <dbReference type="ARBA" id="ARBA00022832"/>
    </source>
</evidence>
<keyword evidence="6 16" id="KW-0963">Cytoplasm</keyword>
<evidence type="ECO:0000256" key="3">
    <source>
        <dbReference type="ARBA" id="ARBA00006276"/>
    </source>
</evidence>
<evidence type="ECO:0000256" key="2">
    <source>
        <dbReference type="ARBA" id="ARBA00004956"/>
    </source>
</evidence>
<keyword evidence="17" id="KW-0479">Metal-binding</keyword>
<dbReference type="HAMAP" id="MF_00823">
    <property type="entry name" value="AcetylCoA_CT_alpha"/>
    <property type="match status" value="1"/>
</dbReference>
<accession>A0A1Y3U4R4</accession>
<dbReference type="InterPro" id="IPR011763">
    <property type="entry name" value="COA_CT_C"/>
</dbReference>
<keyword evidence="17" id="KW-0863">Zinc-finger</keyword>
<dbReference type="HAMAP" id="MF_01395">
    <property type="entry name" value="AcetylCoA_CT_beta"/>
    <property type="match status" value="1"/>
</dbReference>
<comment type="similarity">
    <text evidence="3">In the C-terminal section; belongs to the AccA family.</text>
</comment>
<dbReference type="Gene3D" id="3.90.226.10">
    <property type="entry name" value="2-enoyl-CoA Hydratase, Chain A, domain 1"/>
    <property type="match status" value="2"/>
</dbReference>
<evidence type="ECO:0000256" key="14">
    <source>
        <dbReference type="ARBA" id="ARBA00025280"/>
    </source>
</evidence>
<evidence type="ECO:0000256" key="12">
    <source>
        <dbReference type="ARBA" id="ARBA00023098"/>
    </source>
</evidence>
<dbReference type="NCBIfam" id="NF041504">
    <property type="entry name" value="AccA_sub"/>
    <property type="match status" value="1"/>
</dbReference>
<feature type="binding site" evidence="17">
    <location>
        <position position="50"/>
    </location>
    <ligand>
        <name>Zn(2+)</name>
        <dbReference type="ChEBI" id="CHEBI:29105"/>
    </ligand>
</feature>
<organism evidence="20 21">
    <name type="scientific">Enorma massiliensis</name>
    <dbReference type="NCBI Taxonomy" id="1472761"/>
    <lineage>
        <taxon>Bacteria</taxon>
        <taxon>Bacillati</taxon>
        <taxon>Actinomycetota</taxon>
        <taxon>Coriobacteriia</taxon>
        <taxon>Coriobacteriales</taxon>
        <taxon>Coriobacteriaceae</taxon>
        <taxon>Enorma</taxon>
    </lineage>
</organism>
<comment type="subunit">
    <text evidence="16">Acetyl-CoA carboxylase is a heterohexamer composed of biotin carboxyl carrier protein (AccB), biotin carboxylase (AccC) and two subunits each of ACCase subunit alpha (AccA) and ACCase subunit beta (AccD).</text>
</comment>
<comment type="function">
    <text evidence="16">Component of the acetyl coenzyme A carboxylase (ACC) complex. First, biotin carboxylase catalyzes the carboxylation of biotin on its carrier protein (BCCP) and then the CO(2) group is transferred by the carboxyltransferase to acetyl-CoA to form malonyl-CoA.</text>
</comment>
<dbReference type="InterPro" id="IPR000438">
    <property type="entry name" value="Acetyl_CoA_COase_Trfase_b_su"/>
</dbReference>
<dbReference type="PROSITE" id="PS50989">
    <property type="entry name" value="COA_CT_CTER"/>
    <property type="match status" value="1"/>
</dbReference>
<dbReference type="SUPFAM" id="SSF52096">
    <property type="entry name" value="ClpP/crotonase"/>
    <property type="match status" value="2"/>
</dbReference>
<dbReference type="PROSITE" id="PS50980">
    <property type="entry name" value="COA_CT_NTER"/>
    <property type="match status" value="1"/>
</dbReference>
<dbReference type="GO" id="GO:0016743">
    <property type="term" value="F:carboxyl- or carbamoyltransferase activity"/>
    <property type="evidence" value="ECO:0007669"/>
    <property type="project" value="UniProtKB-UniRule"/>
</dbReference>
<dbReference type="InterPro" id="IPR011762">
    <property type="entry name" value="COA_CT_N"/>
</dbReference>
<dbReference type="RefSeq" id="WP_087187004.1">
    <property type="nucleotide sequence ID" value="NZ_NFHO01000014.1"/>
</dbReference>
<evidence type="ECO:0000256" key="5">
    <source>
        <dbReference type="ARBA" id="ARBA00011664"/>
    </source>
</evidence>
<dbReference type="GO" id="GO:2001295">
    <property type="term" value="P:malonyl-CoA biosynthetic process"/>
    <property type="evidence" value="ECO:0007669"/>
    <property type="project" value="UniProtKB-UniRule"/>
</dbReference>
<dbReference type="PANTHER" id="PTHR42853:SF3">
    <property type="entry name" value="ACETYL-COENZYME A CARBOXYLASE CARBOXYL TRANSFERASE SUBUNIT ALPHA, CHLOROPLASTIC"/>
    <property type="match status" value="1"/>
</dbReference>
<keyword evidence="21" id="KW-1185">Reference proteome</keyword>
<feature type="binding site" evidence="17">
    <location>
        <position position="34"/>
    </location>
    <ligand>
        <name>Zn(2+)</name>
        <dbReference type="ChEBI" id="CHEBI:29105"/>
    </ligand>
</feature>
<evidence type="ECO:0000256" key="6">
    <source>
        <dbReference type="ARBA" id="ARBA00022490"/>
    </source>
</evidence>
<dbReference type="EC" id="2.1.3.15" evidence="16"/>
<evidence type="ECO:0000313" key="20">
    <source>
        <dbReference type="EMBL" id="OUN41399.1"/>
    </source>
</evidence>
<dbReference type="GO" id="GO:0006633">
    <property type="term" value="P:fatty acid biosynthetic process"/>
    <property type="evidence" value="ECO:0007669"/>
    <property type="project" value="UniProtKB-KW"/>
</dbReference>
<keyword evidence="8 16" id="KW-0808">Transferase</keyword>
<feature type="binding site" evidence="17">
    <location>
        <position position="53"/>
    </location>
    <ligand>
        <name>Zn(2+)</name>
        <dbReference type="ChEBI" id="CHEBI:29105"/>
    </ligand>
</feature>
<keyword evidence="11 16" id="KW-0067">ATP-binding</keyword>
<dbReference type="Proteomes" id="UP000196560">
    <property type="component" value="Unassembled WGS sequence"/>
</dbReference>
<gene>
    <name evidence="17" type="primary">accD</name>
    <name evidence="16" type="synonym">accA</name>
    <name evidence="20" type="ORF">B5G21_09710</name>
</gene>
<dbReference type="GO" id="GO:0009317">
    <property type="term" value="C:acetyl-CoA carboxylase complex"/>
    <property type="evidence" value="ECO:0007669"/>
    <property type="project" value="InterPro"/>
</dbReference>
<comment type="catalytic activity">
    <reaction evidence="15 16">
        <text>N(6)-carboxybiotinyl-L-lysyl-[protein] + acetyl-CoA = N(6)-biotinyl-L-lysyl-[protein] + malonyl-CoA</text>
        <dbReference type="Rhea" id="RHEA:54728"/>
        <dbReference type="Rhea" id="RHEA-COMP:10505"/>
        <dbReference type="Rhea" id="RHEA-COMP:10506"/>
        <dbReference type="ChEBI" id="CHEBI:57288"/>
        <dbReference type="ChEBI" id="CHEBI:57384"/>
        <dbReference type="ChEBI" id="CHEBI:83144"/>
        <dbReference type="ChEBI" id="CHEBI:83145"/>
        <dbReference type="EC" id="2.1.3.15"/>
    </reaction>
</comment>
<comment type="function">
    <text evidence="14 17">Component of the acetyl coenzyme A carboxylase (ACC) complex. Biotin carboxylase (BC) catalyzes the carboxylation of biotin on its carrier protein (BCCP) and then the CO(2) group is transferred by the transcarboxylase to acetyl-CoA to form malonyl-CoA.</text>
</comment>
<evidence type="ECO:0000256" key="4">
    <source>
        <dbReference type="ARBA" id="ARBA00010284"/>
    </source>
</evidence>
<keyword evidence="9 16" id="KW-0547">Nucleotide-binding</keyword>
<dbReference type="PANTHER" id="PTHR42853">
    <property type="entry name" value="ACETYL-COENZYME A CARBOXYLASE CARBOXYL TRANSFERASE SUBUNIT ALPHA"/>
    <property type="match status" value="1"/>
</dbReference>
<dbReference type="NCBIfam" id="TIGR00513">
    <property type="entry name" value="accA"/>
    <property type="match status" value="1"/>
</dbReference>
<keyword evidence="13 16" id="KW-0275">Fatty acid biosynthesis</keyword>
<dbReference type="InterPro" id="IPR029045">
    <property type="entry name" value="ClpP/crotonase-like_dom_sf"/>
</dbReference>
<dbReference type="Pfam" id="PF03255">
    <property type="entry name" value="ACCA"/>
    <property type="match status" value="1"/>
</dbReference>
<evidence type="ECO:0000256" key="17">
    <source>
        <dbReference type="HAMAP-Rule" id="MF_01395"/>
    </source>
</evidence>
<evidence type="ECO:0000259" key="19">
    <source>
        <dbReference type="PROSITE" id="PS50989"/>
    </source>
</evidence>
<dbReference type="PRINTS" id="PR01069">
    <property type="entry name" value="ACCCTRFRASEA"/>
</dbReference>